<feature type="transmembrane region" description="Helical" evidence="1">
    <location>
        <begin position="238"/>
        <end position="259"/>
    </location>
</feature>
<feature type="transmembrane region" description="Helical" evidence="1">
    <location>
        <begin position="162"/>
        <end position="182"/>
    </location>
</feature>
<keyword evidence="3" id="KW-1185">Reference proteome</keyword>
<dbReference type="GO" id="GO:0005886">
    <property type="term" value="C:plasma membrane"/>
    <property type="evidence" value="ECO:0007669"/>
    <property type="project" value="UniProtKB-SubCell"/>
</dbReference>
<evidence type="ECO:0000313" key="3">
    <source>
        <dbReference type="Proteomes" id="UP000007488"/>
    </source>
</evidence>
<dbReference type="Pfam" id="PF12679">
    <property type="entry name" value="ABC2_membrane_2"/>
    <property type="match status" value="1"/>
</dbReference>
<evidence type="ECO:0000256" key="1">
    <source>
        <dbReference type="SAM" id="Phobius"/>
    </source>
</evidence>
<organism evidence="2 3">
    <name type="scientific">Syntrophobotulus glycolicus (strain DSM 8271 / FlGlyR)</name>
    <dbReference type="NCBI Taxonomy" id="645991"/>
    <lineage>
        <taxon>Bacteria</taxon>
        <taxon>Bacillati</taxon>
        <taxon>Bacillota</taxon>
        <taxon>Clostridia</taxon>
        <taxon>Eubacteriales</taxon>
        <taxon>Desulfitobacteriaceae</taxon>
        <taxon>Syntrophobotulus</taxon>
    </lineage>
</organism>
<dbReference type="AlphaFoldDB" id="F0T2V8"/>
<reference evidence="3" key="2">
    <citation type="submission" date="2011-02" db="EMBL/GenBank/DDBJ databases">
        <title>The complete genome of Syntrophobotulus glycolicus DSM 8271.</title>
        <authorList>
            <person name="Lucas S."/>
            <person name="Copeland A."/>
            <person name="Lapidus A."/>
            <person name="Bruce D."/>
            <person name="Goodwin L."/>
            <person name="Pitluck S."/>
            <person name="Kyrpides N."/>
            <person name="Mavromatis K."/>
            <person name="Pagani I."/>
            <person name="Ivanova N."/>
            <person name="Mikhailova N."/>
            <person name="Chertkov O."/>
            <person name="Held B."/>
            <person name="Detter J.C."/>
            <person name="Tapia R."/>
            <person name="Han C."/>
            <person name="Land M."/>
            <person name="Hauser L."/>
            <person name="Markowitz V."/>
            <person name="Cheng J.-F."/>
            <person name="Hugenholtz P."/>
            <person name="Woyke T."/>
            <person name="Wu D."/>
            <person name="Spring S."/>
            <person name="Schroeder M."/>
            <person name="Brambilla E."/>
            <person name="Klenk H.-P."/>
            <person name="Eisen J.A."/>
        </authorList>
    </citation>
    <scope>NUCLEOTIDE SEQUENCE [LARGE SCALE GENOMIC DNA]</scope>
    <source>
        <strain evidence="3">DSM 8271 / FlGlyR</strain>
    </source>
</reference>
<gene>
    <name evidence="2" type="ordered locus">Sgly_3332</name>
</gene>
<name>F0T2V8_SYNGF</name>
<dbReference type="KEGG" id="sgy:Sgly_3332"/>
<dbReference type="RefSeq" id="WP_013626320.1">
    <property type="nucleotide sequence ID" value="NC_015172.1"/>
</dbReference>
<evidence type="ECO:0008006" key="4">
    <source>
        <dbReference type="Google" id="ProtNLM"/>
    </source>
</evidence>
<accession>F0T2V8</accession>
<dbReference type="Proteomes" id="UP000007488">
    <property type="component" value="Chromosome"/>
</dbReference>
<sequence length="269" mass="29997">MLINLPFFKVMFKQQRNTVLKISGGIVLYEQLLTWVYPAISKTPAVTEIVDSFPSAVKTVFGVSANARTDTFEAYLCSQFFARIWTMLMALYGINSANALLSKLVEDGSLAFPLSAPISRSRVLTTQAAVLFVNNGLLITMTFLGLFLGTRVFGIMIDKTPYRHFFFLSLSFFSVISSYSLLFSTLAEKEKSLAYAYGLTFIFYVLDVLAGLSEQLSWMGNLSLFRLLKPQEVLEGTIKPTGIFIGLSLSACLLLYLAVRVFEKKDLPL</sequence>
<feature type="transmembrane region" description="Helical" evidence="1">
    <location>
        <begin position="128"/>
        <end position="150"/>
    </location>
</feature>
<proteinExistence type="predicted"/>
<dbReference type="HOGENOM" id="CLU_064090_1_0_9"/>
<keyword evidence="1" id="KW-0472">Membrane</keyword>
<dbReference type="EMBL" id="CP002547">
    <property type="protein sequence ID" value="ADY57595.1"/>
    <property type="molecule type" value="Genomic_DNA"/>
</dbReference>
<feature type="transmembrane region" description="Helical" evidence="1">
    <location>
        <begin position="194"/>
        <end position="218"/>
    </location>
</feature>
<reference evidence="2 3" key="1">
    <citation type="journal article" date="2011" name="Stand. Genomic Sci.">
        <title>Complete genome sequence of Syntrophobotulus glycolicus type strain (FlGlyR).</title>
        <authorList>
            <person name="Han C."/>
            <person name="Mwirichia R."/>
            <person name="Chertkov O."/>
            <person name="Held B."/>
            <person name="Lapidus A."/>
            <person name="Nolan M."/>
            <person name="Lucas S."/>
            <person name="Hammon N."/>
            <person name="Deshpande S."/>
            <person name="Cheng J.F."/>
            <person name="Tapia R."/>
            <person name="Goodwin L."/>
            <person name="Pitluck S."/>
            <person name="Huntemann M."/>
            <person name="Liolios K."/>
            <person name="Ivanova N."/>
            <person name="Pagani I."/>
            <person name="Mavromatis K."/>
            <person name="Ovchinikova G."/>
            <person name="Pati A."/>
            <person name="Chen A."/>
            <person name="Palaniappan K."/>
            <person name="Land M."/>
            <person name="Hauser L."/>
            <person name="Brambilla E.M."/>
            <person name="Rohde M."/>
            <person name="Spring S."/>
            <person name="Sikorski J."/>
            <person name="Goker M."/>
            <person name="Woyke T."/>
            <person name="Bristow J."/>
            <person name="Eisen J.A."/>
            <person name="Markowitz V."/>
            <person name="Hugenholtz P."/>
            <person name="Kyrpides N.C."/>
            <person name="Klenk H.P."/>
            <person name="Detter J.C."/>
        </authorList>
    </citation>
    <scope>NUCLEOTIDE SEQUENCE [LARGE SCALE GENOMIC DNA]</scope>
    <source>
        <strain evidence="3">DSM 8271 / FlGlyR</strain>
    </source>
</reference>
<dbReference type="STRING" id="645991.Sgly_3332"/>
<dbReference type="eggNOG" id="COG1277">
    <property type="taxonomic scope" value="Bacteria"/>
</dbReference>
<evidence type="ECO:0000313" key="2">
    <source>
        <dbReference type="EMBL" id="ADY57595.1"/>
    </source>
</evidence>
<keyword evidence="1" id="KW-1133">Transmembrane helix</keyword>
<dbReference type="GO" id="GO:0140359">
    <property type="term" value="F:ABC-type transporter activity"/>
    <property type="evidence" value="ECO:0007669"/>
    <property type="project" value="InterPro"/>
</dbReference>
<keyword evidence="1" id="KW-0812">Transmembrane</keyword>
<protein>
    <recommendedName>
        <fullName evidence="4">ABC-2 type transport system permease protein</fullName>
    </recommendedName>
</protein>